<feature type="region of interest" description="Disordered" evidence="1">
    <location>
        <begin position="1"/>
        <end position="32"/>
    </location>
</feature>
<dbReference type="EMBL" id="X53649">
    <property type="protein sequence ID" value="CAA37698.1"/>
    <property type="molecule type" value="Genomic_DNA"/>
</dbReference>
<feature type="compositionally biased region" description="Low complexity" evidence="1">
    <location>
        <begin position="95"/>
        <end position="128"/>
    </location>
</feature>
<evidence type="ECO:0000313" key="2">
    <source>
        <dbReference type="EMBL" id="CAA37698.1"/>
    </source>
</evidence>
<name>Q05400_STRRM</name>
<accession>Q05400</accession>
<organism evidence="2">
    <name type="scientific">Streptomyces rimosus</name>
    <dbReference type="NCBI Taxonomy" id="1927"/>
    <lineage>
        <taxon>Bacteria</taxon>
        <taxon>Bacillati</taxon>
        <taxon>Actinomycetota</taxon>
        <taxon>Actinomycetes</taxon>
        <taxon>Kitasatosporales</taxon>
        <taxon>Streptomycetaceae</taxon>
        <taxon>Streptomyces</taxon>
    </lineage>
</organism>
<proteinExistence type="predicted"/>
<feature type="compositionally biased region" description="Low complexity" evidence="1">
    <location>
        <begin position="14"/>
        <end position="32"/>
    </location>
</feature>
<reference evidence="2" key="1">
    <citation type="journal article" date="1990" name="Mol. Gen. Genet.">
        <title>Five transfer RNA genes lacking CCA termini are clustered in the chromosome of Streptomyces rimosus.</title>
        <authorList>
            <person name="Plohl M."/>
            <person name="Gamulin V."/>
        </authorList>
    </citation>
    <scope>NUCLEOTIDE SEQUENCE</scope>
    <source>
        <strain evidence="2">R6-554</strain>
    </source>
</reference>
<dbReference type="PIR" id="S11911">
    <property type="entry name" value="S11911"/>
</dbReference>
<sequence>MPAHASLPKRRCDSSASASRAQAQQHRLQQYGQRHRGLHLLGRRLVLLHQVQVGDGQFARDPGVRQYVLDGVRIAEPGQRGQGVHQHPVRGGGRARLQPVPPAQAVQQLAPPSGARRRSPGSPSRGPG</sequence>
<feature type="non-terminal residue" evidence="2">
    <location>
        <position position="128"/>
    </location>
</feature>
<evidence type="ECO:0000256" key="1">
    <source>
        <dbReference type="SAM" id="MobiDB-lite"/>
    </source>
</evidence>
<feature type="region of interest" description="Disordered" evidence="1">
    <location>
        <begin position="78"/>
        <end position="128"/>
    </location>
</feature>
<protein>
    <submittedName>
        <fullName evidence="2">tRNA genes lacking CCA termini</fullName>
    </submittedName>
</protein>
<dbReference type="AlphaFoldDB" id="Q05400"/>